<evidence type="ECO:0000313" key="4">
    <source>
        <dbReference type="Proteomes" id="UP000476055"/>
    </source>
</evidence>
<organism evidence="3 4">
    <name type="scientific">Waltera intestinalis</name>
    <dbReference type="NCBI Taxonomy" id="2606635"/>
    <lineage>
        <taxon>Bacteria</taxon>
        <taxon>Bacillati</taxon>
        <taxon>Bacillota</taxon>
        <taxon>Clostridia</taxon>
        <taxon>Lachnospirales</taxon>
        <taxon>Lachnospiraceae</taxon>
        <taxon>Waltera</taxon>
    </lineage>
</organism>
<keyword evidence="2" id="KW-0812">Transmembrane</keyword>
<comment type="caution">
    <text evidence="3">The sequence shown here is derived from an EMBL/GenBank/DDBJ whole genome shotgun (WGS) entry which is preliminary data.</text>
</comment>
<reference evidence="3 4" key="1">
    <citation type="submission" date="2019-08" db="EMBL/GenBank/DDBJ databases">
        <title>In-depth cultivation of the pig gut microbiome towards novel bacterial diversity and tailored functional studies.</title>
        <authorList>
            <person name="Wylensek D."/>
            <person name="Hitch T.C.A."/>
            <person name="Clavel T."/>
        </authorList>
    </citation>
    <scope>NUCLEOTIDE SEQUENCE [LARGE SCALE GENOMIC DNA]</scope>
    <source>
        <strain evidence="3 4">WCA3-601-WT-6H</strain>
    </source>
</reference>
<accession>A0A6L5YGK2</accession>
<feature type="transmembrane region" description="Helical" evidence="2">
    <location>
        <begin position="415"/>
        <end position="433"/>
    </location>
</feature>
<dbReference type="Pfam" id="PF09586">
    <property type="entry name" value="YfhO"/>
    <property type="match status" value="1"/>
</dbReference>
<feature type="transmembrane region" description="Helical" evidence="2">
    <location>
        <begin position="34"/>
        <end position="56"/>
    </location>
</feature>
<evidence type="ECO:0000313" key="3">
    <source>
        <dbReference type="EMBL" id="MST56827.1"/>
    </source>
</evidence>
<feature type="transmembrane region" description="Helical" evidence="2">
    <location>
        <begin position="128"/>
        <end position="149"/>
    </location>
</feature>
<dbReference type="PANTHER" id="PTHR38454">
    <property type="entry name" value="INTEGRAL MEMBRANE PROTEIN-RELATED"/>
    <property type="match status" value="1"/>
</dbReference>
<evidence type="ECO:0000256" key="1">
    <source>
        <dbReference type="SAM" id="MobiDB-lite"/>
    </source>
</evidence>
<feature type="transmembrane region" description="Helical" evidence="2">
    <location>
        <begin position="355"/>
        <end position="377"/>
    </location>
</feature>
<protein>
    <submittedName>
        <fullName evidence="3">YfhO family protein</fullName>
    </submittedName>
</protein>
<feature type="compositionally biased region" description="Basic and acidic residues" evidence="1">
    <location>
        <begin position="870"/>
        <end position="897"/>
    </location>
</feature>
<keyword evidence="4" id="KW-1185">Reference proteome</keyword>
<dbReference type="InterPro" id="IPR018580">
    <property type="entry name" value="Uncharacterised_YfhO"/>
</dbReference>
<feature type="transmembrane region" description="Helical" evidence="2">
    <location>
        <begin position="219"/>
        <end position="238"/>
    </location>
</feature>
<keyword evidence="2" id="KW-1133">Transmembrane helix</keyword>
<feature type="transmembrane region" description="Helical" evidence="2">
    <location>
        <begin position="439"/>
        <end position="458"/>
    </location>
</feature>
<keyword evidence="2" id="KW-0472">Membrane</keyword>
<dbReference type="PANTHER" id="PTHR38454:SF1">
    <property type="entry name" value="INTEGRAL MEMBRANE PROTEIN"/>
    <property type="match status" value="1"/>
</dbReference>
<feature type="transmembrane region" description="Helical" evidence="2">
    <location>
        <begin position="325"/>
        <end position="343"/>
    </location>
</feature>
<dbReference type="Proteomes" id="UP000476055">
    <property type="component" value="Unassembled WGS sequence"/>
</dbReference>
<feature type="transmembrane region" description="Helical" evidence="2">
    <location>
        <begin position="181"/>
        <end position="199"/>
    </location>
</feature>
<feature type="transmembrane region" description="Helical" evidence="2">
    <location>
        <begin position="833"/>
        <end position="851"/>
    </location>
</feature>
<dbReference type="RefSeq" id="WP_154494893.1">
    <property type="nucleotide sequence ID" value="NZ_VUMU01000001.1"/>
</dbReference>
<feature type="transmembrane region" description="Helical" evidence="2">
    <location>
        <begin position="470"/>
        <end position="488"/>
    </location>
</feature>
<feature type="region of interest" description="Disordered" evidence="1">
    <location>
        <begin position="860"/>
        <end position="897"/>
    </location>
</feature>
<dbReference type="EMBL" id="VUMU01000001">
    <property type="protein sequence ID" value="MST56827.1"/>
    <property type="molecule type" value="Genomic_DNA"/>
</dbReference>
<feature type="transmembrane region" description="Helical" evidence="2">
    <location>
        <begin position="259"/>
        <end position="278"/>
    </location>
</feature>
<evidence type="ECO:0000256" key="2">
    <source>
        <dbReference type="SAM" id="Phobius"/>
    </source>
</evidence>
<feature type="transmembrane region" description="Helical" evidence="2">
    <location>
        <begin position="383"/>
        <end position="403"/>
    </location>
</feature>
<sequence>MITKGKTLEITEKTKMNGNKTTAISAERRTQRGISVLAFFVPAFIMLILFIIRGIYPFGDRSFLFSDMYHQYMPFLSEFVHKIKEGEGLSYSYNVGIGSNFLALYVYYVASPFNWLVFLLPESLIMEFMSYLVILRIGLMGLTFSIYLRKTFGKADPAVILFSTCYALSGYLAAYNWNVMWLDCLILLPLILLGAERLAREGRWIMYTVTLGLCILTNYYISIMICIFLVLYFGMLLITEYYTMTEGQSQKVKTVFGRIGRFAFASLLAGGLAAVLLIPEVCAILRTDFGNSDFPGTLESYFSVFDMLARHCLCVTTERGLEHWPNIYCGVAVFLLVPMYALNEKISVRKRFCNLALAGFLLLSFGTNVLDFLWHGLNYPDSLPARQSFLYIFLILVMCYDAFRNVEGTSPRQIIYGYLAAVVFLLACEKFVESEDFDTGIEVLTLVFVTIYGVILYLYRTRKSELTRQVLGILVLACIVAELSINTFNTSLGTTGRSAYLGDQEDYKALYTLAREQEGDDFFRIEKFTRKTKNDGTLTGYPTASVFSSTMNSRVMDLYKKLGMRHSKVYYGFDGATAFVSALLNVDYMFGGSDKYENGLYEIVNNSGDVYLYHCKYTLPFGYVAPTGWNVTDEISTGVRVQNQLTEDLGIAEPLLERATSETSGDNVCITADRAGYYYARINATGTKKVQVLGGTLETQDYSDLKDGSILYLGYLLEGERVTLTNGDDADETQKVSAEAYVLNEEVFAQAVEILSKEHLENVAMDSTHISGTLSLEEAGRLILSVPYEEGWTVQIDGENAEPEQFGDALMAFDLEAGEHTIQMHYVPEGRNIGILVSAGSVLILLGYVLCQRYDRKRKDCAENESSQKAADETMKNGNAEKTHTEEGPVKEEAGRM</sequence>
<feature type="transmembrane region" description="Helical" evidence="2">
    <location>
        <begin position="102"/>
        <end position="121"/>
    </location>
</feature>
<dbReference type="AlphaFoldDB" id="A0A6L5YGK2"/>
<gene>
    <name evidence="3" type="ORF">FYJ59_00940</name>
</gene>
<feature type="transmembrane region" description="Helical" evidence="2">
    <location>
        <begin position="155"/>
        <end position="174"/>
    </location>
</feature>
<name>A0A6L5YGK2_9FIRM</name>
<proteinExistence type="predicted"/>